<feature type="domain" description="C2H2-type" evidence="13">
    <location>
        <begin position="352"/>
        <end position="379"/>
    </location>
</feature>
<dbReference type="RefSeq" id="XP_022464224.1">
    <property type="nucleotide sequence ID" value="XM_022607649.1"/>
</dbReference>
<gene>
    <name evidence="14" type="primary">KNAG0D02280</name>
    <name evidence="14" type="ordered locus">KNAG_0D02280</name>
</gene>
<feature type="domain" description="C2H2-type" evidence="13">
    <location>
        <begin position="380"/>
        <end position="409"/>
    </location>
</feature>
<evidence type="ECO:0000256" key="10">
    <source>
        <dbReference type="ARBA" id="ARBA00038474"/>
    </source>
</evidence>
<evidence type="ECO:0000256" key="6">
    <source>
        <dbReference type="ARBA" id="ARBA00022833"/>
    </source>
</evidence>
<dbReference type="GO" id="GO:0000981">
    <property type="term" value="F:DNA-binding transcription factor activity, RNA polymerase II-specific"/>
    <property type="evidence" value="ECO:0007669"/>
    <property type="project" value="TreeGrafter"/>
</dbReference>
<evidence type="ECO:0000256" key="9">
    <source>
        <dbReference type="ARBA" id="ARBA00023242"/>
    </source>
</evidence>
<protein>
    <recommendedName>
        <fullName evidence="13">C2H2-type domain-containing protein</fullName>
    </recommendedName>
</protein>
<dbReference type="PROSITE" id="PS00028">
    <property type="entry name" value="ZINC_FINGER_C2H2_1"/>
    <property type="match status" value="2"/>
</dbReference>
<keyword evidence="15" id="KW-1185">Reference proteome</keyword>
<keyword evidence="2" id="KW-0678">Repressor</keyword>
<keyword evidence="4" id="KW-0677">Repeat</keyword>
<dbReference type="FunFam" id="3.30.160.60:FF:000100">
    <property type="entry name" value="Zinc finger 45-like"/>
    <property type="match status" value="1"/>
</dbReference>
<keyword evidence="9" id="KW-0539">Nucleus</keyword>
<dbReference type="PROSITE" id="PS50157">
    <property type="entry name" value="ZINC_FINGER_C2H2_2"/>
    <property type="match status" value="2"/>
</dbReference>
<evidence type="ECO:0000256" key="2">
    <source>
        <dbReference type="ARBA" id="ARBA00022491"/>
    </source>
</evidence>
<name>J7RKH2_HUIN7</name>
<proteinExistence type="inferred from homology"/>
<comment type="subcellular location">
    <subcellularLocation>
        <location evidence="1">Nucleus</location>
    </subcellularLocation>
</comment>
<evidence type="ECO:0000256" key="1">
    <source>
        <dbReference type="ARBA" id="ARBA00004123"/>
    </source>
</evidence>
<dbReference type="InterPro" id="IPR051565">
    <property type="entry name" value="Sal_C2H2-zinc-finger"/>
</dbReference>
<keyword evidence="3" id="KW-0479">Metal-binding</keyword>
<feature type="region of interest" description="Disordered" evidence="12">
    <location>
        <begin position="319"/>
        <end position="339"/>
    </location>
</feature>
<accession>J7RKH2</accession>
<evidence type="ECO:0000256" key="12">
    <source>
        <dbReference type="SAM" id="MobiDB-lite"/>
    </source>
</evidence>
<feature type="compositionally biased region" description="Low complexity" evidence="12">
    <location>
        <begin position="45"/>
        <end position="55"/>
    </location>
</feature>
<feature type="compositionally biased region" description="Polar residues" evidence="12">
    <location>
        <begin position="88"/>
        <end position="102"/>
    </location>
</feature>
<dbReference type="eggNOG" id="KOG1721">
    <property type="taxonomic scope" value="Eukaryota"/>
</dbReference>
<evidence type="ECO:0000256" key="11">
    <source>
        <dbReference type="PROSITE-ProRule" id="PRU00042"/>
    </source>
</evidence>
<dbReference type="AlphaFoldDB" id="J7RKH2"/>
<dbReference type="Gene3D" id="3.30.160.60">
    <property type="entry name" value="Classic Zinc Finger"/>
    <property type="match status" value="2"/>
</dbReference>
<evidence type="ECO:0000313" key="15">
    <source>
        <dbReference type="Proteomes" id="UP000006310"/>
    </source>
</evidence>
<dbReference type="GO" id="GO:0005634">
    <property type="term" value="C:nucleus"/>
    <property type="evidence" value="ECO:0007669"/>
    <property type="project" value="UniProtKB-SubCell"/>
</dbReference>
<dbReference type="GeneID" id="34525667"/>
<keyword evidence="8" id="KW-0804">Transcription</keyword>
<dbReference type="KEGG" id="kng:KNAG_0D02280"/>
<reference evidence="15" key="2">
    <citation type="submission" date="2012-08" db="EMBL/GenBank/DDBJ databases">
        <title>Genome sequence of Kazachstania naganishii.</title>
        <authorList>
            <person name="Gordon J.L."/>
            <person name="Armisen D."/>
            <person name="Proux-Wera E."/>
            <person name="OhEigeartaigh S.S."/>
            <person name="Byrne K.P."/>
            <person name="Wolfe K.H."/>
        </authorList>
    </citation>
    <scope>NUCLEOTIDE SEQUENCE [LARGE SCALE GENOMIC DNA]</scope>
    <source>
        <strain evidence="15">ATCC MYA-139 / BCRC 22969 / CBS 8797 / CCRC 22969 / KCTC 17520 / NBRC 10181 / NCYC 3082</strain>
    </source>
</reference>
<feature type="compositionally biased region" description="Polar residues" evidence="12">
    <location>
        <begin position="56"/>
        <end position="66"/>
    </location>
</feature>
<dbReference type="OMA" id="YVHENAQ"/>
<dbReference type="Proteomes" id="UP000006310">
    <property type="component" value="Chromosome 4"/>
</dbReference>
<comment type="similarity">
    <text evidence="10">Belongs to the sal C2H2-type zinc-finger protein family.</text>
</comment>
<dbReference type="PANTHER" id="PTHR23233:SF84">
    <property type="entry name" value="FI23031P1"/>
    <property type="match status" value="1"/>
</dbReference>
<dbReference type="HOGENOM" id="CLU_630156_0_0_1"/>
<evidence type="ECO:0000313" key="14">
    <source>
        <dbReference type="EMBL" id="CCK69978.1"/>
    </source>
</evidence>
<dbReference type="STRING" id="1071383.J7RKH2"/>
<keyword evidence="5 11" id="KW-0863">Zinc-finger</keyword>
<sequence>MLPRLPGSYQPSVQPCRNSAMYQNTNYQTPVPAQPGAYPSGTHPSYSSSDADSSSVTMTPKTTVTNDPFPVQLPSLTSLVSSMPRPQRVQSTSPVSIPQTSNQQQQLQQQQQMQQQMQLQYQHQQLQYQQQQQLLQYQQQQQQQQEQFQYQQQFHYQPQIMPQVHGSQYIYQQPQTQNNLGQKTYQPYLHASQFPPYLTPTATPEAQPDSAYQTPQMVQVCYVPVDTTQRGPVVLMPEVPSAQSGHIPPSVPLHKSAPVVQNNTSSLPTSIINEVSFPQNSPKQKTVHTTFVNSNTAQPGKFVKTKDYYCTEVKKERKVSDTMKNKRSKGISPPNGKKVMKHGINTKIRRTKQCPVCGKICSRPSTLKTHYFIHTGDTPFKCTWPNCGRSFNVKSNMMRHMKAHAKKAAESGKKAAEPVNRTIQSLELVAEPVKK</sequence>
<evidence type="ECO:0000256" key="7">
    <source>
        <dbReference type="ARBA" id="ARBA00023015"/>
    </source>
</evidence>
<dbReference type="InterPro" id="IPR013087">
    <property type="entry name" value="Znf_C2H2_type"/>
</dbReference>
<keyword evidence="7" id="KW-0805">Transcription regulation</keyword>
<dbReference type="SMART" id="SM00355">
    <property type="entry name" value="ZnF_C2H2"/>
    <property type="match status" value="2"/>
</dbReference>
<dbReference type="PANTHER" id="PTHR23233">
    <property type="entry name" value="SAL-LIKE PROTEIN"/>
    <property type="match status" value="1"/>
</dbReference>
<evidence type="ECO:0000256" key="8">
    <source>
        <dbReference type="ARBA" id="ARBA00023163"/>
    </source>
</evidence>
<keyword evidence="6" id="KW-0862">Zinc</keyword>
<reference evidence="14 15" key="1">
    <citation type="journal article" date="2011" name="Proc. Natl. Acad. Sci. U.S.A.">
        <title>Evolutionary erosion of yeast sex chromosomes by mating-type switching accidents.</title>
        <authorList>
            <person name="Gordon J.L."/>
            <person name="Armisen D."/>
            <person name="Proux-Wera E."/>
            <person name="Oheigeartaigh S.S."/>
            <person name="Byrne K.P."/>
            <person name="Wolfe K.H."/>
        </authorList>
    </citation>
    <scope>NUCLEOTIDE SEQUENCE [LARGE SCALE GENOMIC DNA]</scope>
    <source>
        <strain evidence="15">ATCC MYA-139 / BCRC 22969 / CBS 8797 / CCRC 22969 / KCTC 17520 / NBRC 10181 / NCYC 3082</strain>
    </source>
</reference>
<evidence type="ECO:0000256" key="3">
    <source>
        <dbReference type="ARBA" id="ARBA00022723"/>
    </source>
</evidence>
<dbReference type="EMBL" id="HE978317">
    <property type="protein sequence ID" value="CCK69978.1"/>
    <property type="molecule type" value="Genomic_DNA"/>
</dbReference>
<organism evidence="14 15">
    <name type="scientific">Huiozyma naganishii (strain ATCC MYA-139 / BCRC 22969 / CBS 8797 / KCTC 17520 / NBRC 10181 / NCYC 3082 / Yp74L-3)</name>
    <name type="common">Yeast</name>
    <name type="synonym">Kazachstania naganishii</name>
    <dbReference type="NCBI Taxonomy" id="1071383"/>
    <lineage>
        <taxon>Eukaryota</taxon>
        <taxon>Fungi</taxon>
        <taxon>Dikarya</taxon>
        <taxon>Ascomycota</taxon>
        <taxon>Saccharomycotina</taxon>
        <taxon>Saccharomycetes</taxon>
        <taxon>Saccharomycetales</taxon>
        <taxon>Saccharomycetaceae</taxon>
        <taxon>Huiozyma</taxon>
    </lineage>
</organism>
<dbReference type="InterPro" id="IPR036236">
    <property type="entry name" value="Znf_C2H2_sf"/>
</dbReference>
<dbReference type="GO" id="GO:0008270">
    <property type="term" value="F:zinc ion binding"/>
    <property type="evidence" value="ECO:0007669"/>
    <property type="project" value="UniProtKB-KW"/>
</dbReference>
<dbReference type="SUPFAM" id="SSF57667">
    <property type="entry name" value="beta-beta-alpha zinc fingers"/>
    <property type="match status" value="1"/>
</dbReference>
<dbReference type="GO" id="GO:0000978">
    <property type="term" value="F:RNA polymerase II cis-regulatory region sequence-specific DNA binding"/>
    <property type="evidence" value="ECO:0007669"/>
    <property type="project" value="TreeGrafter"/>
</dbReference>
<evidence type="ECO:0000259" key="13">
    <source>
        <dbReference type="PROSITE" id="PS50157"/>
    </source>
</evidence>
<feature type="region of interest" description="Disordered" evidence="12">
    <location>
        <begin position="26"/>
        <end position="108"/>
    </location>
</feature>
<evidence type="ECO:0000256" key="5">
    <source>
        <dbReference type="ARBA" id="ARBA00022771"/>
    </source>
</evidence>
<evidence type="ECO:0000256" key="4">
    <source>
        <dbReference type="ARBA" id="ARBA00022737"/>
    </source>
</evidence>
<dbReference type="OrthoDB" id="6077919at2759"/>
<dbReference type="Pfam" id="PF00096">
    <property type="entry name" value="zf-C2H2"/>
    <property type="match status" value="2"/>
</dbReference>